<organism evidence="2">
    <name type="scientific">Nothobranchius kuhntae</name>
    <name type="common">Beira killifish</name>
    <dbReference type="NCBI Taxonomy" id="321403"/>
    <lineage>
        <taxon>Eukaryota</taxon>
        <taxon>Metazoa</taxon>
        <taxon>Chordata</taxon>
        <taxon>Craniata</taxon>
        <taxon>Vertebrata</taxon>
        <taxon>Euteleostomi</taxon>
        <taxon>Actinopterygii</taxon>
        <taxon>Neopterygii</taxon>
        <taxon>Teleostei</taxon>
        <taxon>Neoteleostei</taxon>
        <taxon>Acanthomorphata</taxon>
        <taxon>Ovalentaria</taxon>
        <taxon>Atherinomorphae</taxon>
        <taxon>Cyprinodontiformes</taxon>
        <taxon>Nothobranchiidae</taxon>
        <taxon>Nothobranchius</taxon>
    </lineage>
</organism>
<dbReference type="EMBL" id="HAEE01015504">
    <property type="protein sequence ID" value="SBR35554.1"/>
    <property type="molecule type" value="Transcribed_RNA"/>
</dbReference>
<evidence type="ECO:0000256" key="1">
    <source>
        <dbReference type="SAM" id="Phobius"/>
    </source>
</evidence>
<evidence type="ECO:0000313" key="2">
    <source>
        <dbReference type="EMBL" id="SBR35554.1"/>
    </source>
</evidence>
<sequence>SIFSELLPPGCCLFKFSCVSGRGGGLLQCLKTLLNVSDSAYLNVFPFLNVISLNLVGMILCCVR</sequence>
<protein>
    <submittedName>
        <fullName evidence="2">Uncharacterized protein</fullName>
    </submittedName>
</protein>
<keyword evidence="1" id="KW-1133">Transmembrane helix</keyword>
<accession>A0A1A8KV83</accession>
<dbReference type="AlphaFoldDB" id="A0A1A8KV83"/>
<feature type="non-terminal residue" evidence="2">
    <location>
        <position position="64"/>
    </location>
</feature>
<proteinExistence type="predicted"/>
<name>A0A1A8KV83_NOTKU</name>
<reference evidence="2" key="2">
    <citation type="submission" date="2016-06" db="EMBL/GenBank/DDBJ databases">
        <title>The genome of a short-lived fish provides insights into sex chromosome evolution and the genetic control of aging.</title>
        <authorList>
            <person name="Reichwald K."/>
            <person name="Felder M."/>
            <person name="Petzold A."/>
            <person name="Koch P."/>
            <person name="Groth M."/>
            <person name="Platzer M."/>
        </authorList>
    </citation>
    <scope>NUCLEOTIDE SEQUENCE</scope>
    <source>
        <tissue evidence="2">Brain</tissue>
    </source>
</reference>
<feature type="transmembrane region" description="Helical" evidence="1">
    <location>
        <begin position="40"/>
        <end position="63"/>
    </location>
</feature>
<keyword evidence="1" id="KW-0812">Transmembrane</keyword>
<keyword evidence="1" id="KW-0472">Membrane</keyword>
<feature type="non-terminal residue" evidence="2">
    <location>
        <position position="1"/>
    </location>
</feature>
<gene>
    <name evidence="2" type="primary">Nfu_g_1_023676</name>
</gene>
<reference evidence="2" key="1">
    <citation type="submission" date="2016-05" db="EMBL/GenBank/DDBJ databases">
        <authorList>
            <person name="Lavstsen T."/>
            <person name="Jespersen J.S."/>
        </authorList>
    </citation>
    <scope>NUCLEOTIDE SEQUENCE</scope>
    <source>
        <tissue evidence="2">Brain</tissue>
    </source>
</reference>